<evidence type="ECO:0000313" key="9">
    <source>
        <dbReference type="Proteomes" id="UP000654471"/>
    </source>
</evidence>
<feature type="transmembrane region" description="Helical" evidence="7">
    <location>
        <begin position="339"/>
        <end position="366"/>
    </location>
</feature>
<feature type="transmembrane region" description="Helical" evidence="7">
    <location>
        <begin position="20"/>
        <end position="44"/>
    </location>
</feature>
<evidence type="ECO:0000256" key="3">
    <source>
        <dbReference type="ARBA" id="ARBA00022475"/>
    </source>
</evidence>
<evidence type="ECO:0008006" key="10">
    <source>
        <dbReference type="Google" id="ProtNLM"/>
    </source>
</evidence>
<keyword evidence="9" id="KW-1185">Reference proteome</keyword>
<evidence type="ECO:0000256" key="7">
    <source>
        <dbReference type="SAM" id="Phobius"/>
    </source>
</evidence>
<dbReference type="SUPFAM" id="SSF103473">
    <property type="entry name" value="MFS general substrate transporter"/>
    <property type="match status" value="1"/>
</dbReference>
<sequence length="408" mass="42206">MQAAETTPPQATEASDRRSVLAALVFTFVTNIDMTTVLTLLPVAVFGGIRVAPLTFSLALSIQVVASLIGGIVVPMVFRGVNSGWMLSLSALLKSAGFVALLITVHPPGLFVFAVLAGFGRGVSKVAVRVLLTDASVEKDRAKAFQLFFVIMNVALLLAPLAAEAADRFHVARHALVLLLLLELAGGAWAGATARRLTSDTGKAKRLSVGGGLGLLLRPGPVAVSAYTLVAYFAMGFVMAMFLLYDEVDPALSGYRELFLSFEPLALIVIQLAMMPVLAKTGRRAVYAGAAITCGAGVLLSFTSSLVLVLLGLALFAFAECLALPQSQVDAGKVVSKEQVPAMLSLVTIMTAVGEMAGNVAAGWIVRNADGLLPSATTSAMAVAVVVLAGFAAAGYGIDRAVSARGVA</sequence>
<keyword evidence="4 7" id="KW-0812">Transmembrane</keyword>
<feature type="transmembrane region" description="Helical" evidence="7">
    <location>
        <begin position="215"/>
        <end position="238"/>
    </location>
</feature>
<feature type="transmembrane region" description="Helical" evidence="7">
    <location>
        <begin position="286"/>
        <end position="319"/>
    </location>
</feature>
<feature type="transmembrane region" description="Helical" evidence="7">
    <location>
        <begin position="56"/>
        <end position="78"/>
    </location>
</feature>
<organism evidence="8 9">
    <name type="scientific">Streptomyces albospinus</name>
    <dbReference type="NCBI Taxonomy" id="285515"/>
    <lineage>
        <taxon>Bacteria</taxon>
        <taxon>Bacillati</taxon>
        <taxon>Actinomycetota</taxon>
        <taxon>Actinomycetes</taxon>
        <taxon>Kitasatosporales</taxon>
        <taxon>Streptomycetaceae</taxon>
        <taxon>Streptomyces</taxon>
    </lineage>
</organism>
<dbReference type="EMBL" id="BMRP01000057">
    <property type="protein sequence ID" value="GGU97881.1"/>
    <property type="molecule type" value="Genomic_DNA"/>
</dbReference>
<protein>
    <recommendedName>
        <fullName evidence="10">MFS transporter</fullName>
    </recommendedName>
</protein>
<feature type="transmembrane region" description="Helical" evidence="7">
    <location>
        <begin position="258"/>
        <end position="279"/>
    </location>
</feature>
<dbReference type="InterPro" id="IPR011701">
    <property type="entry name" value="MFS"/>
</dbReference>
<keyword evidence="5 7" id="KW-1133">Transmembrane helix</keyword>
<evidence type="ECO:0000256" key="1">
    <source>
        <dbReference type="ARBA" id="ARBA00004651"/>
    </source>
</evidence>
<dbReference type="InterPro" id="IPR036259">
    <property type="entry name" value="MFS_trans_sf"/>
</dbReference>
<feature type="transmembrane region" description="Helical" evidence="7">
    <location>
        <begin position="144"/>
        <end position="163"/>
    </location>
</feature>
<reference evidence="9" key="1">
    <citation type="journal article" date="2019" name="Int. J. Syst. Evol. Microbiol.">
        <title>The Global Catalogue of Microorganisms (GCM) 10K type strain sequencing project: providing services to taxonomists for standard genome sequencing and annotation.</title>
        <authorList>
            <consortium name="The Broad Institute Genomics Platform"/>
            <consortium name="The Broad Institute Genome Sequencing Center for Infectious Disease"/>
            <person name="Wu L."/>
            <person name="Ma J."/>
        </authorList>
    </citation>
    <scope>NUCLEOTIDE SEQUENCE [LARGE SCALE GENOMIC DNA]</scope>
    <source>
        <strain evidence="9">JCM 3399</strain>
    </source>
</reference>
<comment type="subcellular location">
    <subcellularLocation>
        <location evidence="1">Cell membrane</location>
        <topology evidence="1">Multi-pass membrane protein</topology>
    </subcellularLocation>
</comment>
<dbReference type="RefSeq" id="WP_189308012.1">
    <property type="nucleotide sequence ID" value="NZ_BMRP01000057.1"/>
</dbReference>
<dbReference type="Pfam" id="PF07690">
    <property type="entry name" value="MFS_1"/>
    <property type="match status" value="1"/>
</dbReference>
<evidence type="ECO:0000256" key="2">
    <source>
        <dbReference type="ARBA" id="ARBA00022448"/>
    </source>
</evidence>
<comment type="caution">
    <text evidence="8">The sequence shown here is derived from an EMBL/GenBank/DDBJ whole genome shotgun (WGS) entry which is preliminary data.</text>
</comment>
<dbReference type="PANTHER" id="PTHR23517">
    <property type="entry name" value="RESISTANCE PROTEIN MDTM, PUTATIVE-RELATED-RELATED"/>
    <property type="match status" value="1"/>
</dbReference>
<evidence type="ECO:0000256" key="6">
    <source>
        <dbReference type="ARBA" id="ARBA00023136"/>
    </source>
</evidence>
<proteinExistence type="predicted"/>
<dbReference type="Proteomes" id="UP000654471">
    <property type="component" value="Unassembled WGS sequence"/>
</dbReference>
<feature type="transmembrane region" description="Helical" evidence="7">
    <location>
        <begin position="378"/>
        <end position="398"/>
    </location>
</feature>
<evidence type="ECO:0000256" key="4">
    <source>
        <dbReference type="ARBA" id="ARBA00022692"/>
    </source>
</evidence>
<gene>
    <name evidence="8" type="ORF">GCM10010211_76470</name>
</gene>
<name>A0ABQ2VP49_9ACTN</name>
<feature type="transmembrane region" description="Helical" evidence="7">
    <location>
        <begin position="175"/>
        <end position="194"/>
    </location>
</feature>
<evidence type="ECO:0000256" key="5">
    <source>
        <dbReference type="ARBA" id="ARBA00022989"/>
    </source>
</evidence>
<accession>A0ABQ2VP49</accession>
<keyword evidence="2" id="KW-0813">Transport</keyword>
<dbReference type="InterPro" id="IPR050171">
    <property type="entry name" value="MFS_Transporters"/>
</dbReference>
<keyword evidence="6 7" id="KW-0472">Membrane</keyword>
<evidence type="ECO:0000313" key="8">
    <source>
        <dbReference type="EMBL" id="GGU97881.1"/>
    </source>
</evidence>
<dbReference type="Gene3D" id="1.20.1250.20">
    <property type="entry name" value="MFS general substrate transporter like domains"/>
    <property type="match status" value="1"/>
</dbReference>
<keyword evidence="3" id="KW-1003">Cell membrane</keyword>